<reference evidence="1 2" key="1">
    <citation type="submission" date="2016-01" db="EMBL/GenBank/DDBJ databases">
        <authorList>
            <person name="Oliw E.H."/>
        </authorList>
    </citation>
    <scope>NUCLEOTIDE SEQUENCE [LARGE SCALE GENOMIC DNA]</scope>
    <source>
        <strain evidence="1">LMG 27134</strain>
    </source>
</reference>
<dbReference type="AlphaFoldDB" id="A0A158H5Q4"/>
<gene>
    <name evidence="1" type="ORF">AWB69_03978</name>
</gene>
<accession>A0A158H5Q4</accession>
<organism evidence="1 2">
    <name type="scientific">Caballeronia udeis</name>
    <dbReference type="NCBI Taxonomy" id="1232866"/>
    <lineage>
        <taxon>Bacteria</taxon>
        <taxon>Pseudomonadati</taxon>
        <taxon>Pseudomonadota</taxon>
        <taxon>Betaproteobacteria</taxon>
        <taxon>Burkholderiales</taxon>
        <taxon>Burkholderiaceae</taxon>
        <taxon>Caballeronia</taxon>
    </lineage>
</organism>
<sequence length="87" mass="9973">MPTVTVGLIRSTGFLDSRMNNAVIALSDRLRPANIRSLRTTAHIHPRAIHYVGAVLCIAELWENWRASRFSTQTLDPVVVFRLKYYF</sequence>
<proteinExistence type="predicted"/>
<evidence type="ECO:0000313" key="1">
    <source>
        <dbReference type="EMBL" id="SAL39702.1"/>
    </source>
</evidence>
<evidence type="ECO:0000313" key="2">
    <source>
        <dbReference type="Proteomes" id="UP000054683"/>
    </source>
</evidence>
<protein>
    <submittedName>
        <fullName evidence="1">Uncharacterized protein</fullName>
    </submittedName>
</protein>
<dbReference type="EMBL" id="FCOK02000025">
    <property type="protein sequence ID" value="SAL39702.1"/>
    <property type="molecule type" value="Genomic_DNA"/>
</dbReference>
<dbReference type="Proteomes" id="UP000054683">
    <property type="component" value="Unassembled WGS sequence"/>
</dbReference>
<name>A0A158H5Q4_9BURK</name>